<dbReference type="OrthoDB" id="6516235at2759"/>
<dbReference type="AlphaFoldDB" id="A0A9P0K149"/>
<name>A0A9P0K149_ACAOB</name>
<dbReference type="Gene3D" id="2.60.120.970">
    <property type="match status" value="1"/>
</dbReference>
<organism evidence="1 2">
    <name type="scientific">Acanthoscelides obtectus</name>
    <name type="common">Bean weevil</name>
    <name type="synonym">Bruchus obtectus</name>
    <dbReference type="NCBI Taxonomy" id="200917"/>
    <lineage>
        <taxon>Eukaryota</taxon>
        <taxon>Metazoa</taxon>
        <taxon>Ecdysozoa</taxon>
        <taxon>Arthropoda</taxon>
        <taxon>Hexapoda</taxon>
        <taxon>Insecta</taxon>
        <taxon>Pterygota</taxon>
        <taxon>Neoptera</taxon>
        <taxon>Endopterygota</taxon>
        <taxon>Coleoptera</taxon>
        <taxon>Polyphaga</taxon>
        <taxon>Cucujiformia</taxon>
        <taxon>Chrysomeloidea</taxon>
        <taxon>Chrysomelidae</taxon>
        <taxon>Bruchinae</taxon>
        <taxon>Bruchini</taxon>
        <taxon>Acanthoscelides</taxon>
    </lineage>
</organism>
<protein>
    <submittedName>
        <fullName evidence="1">Uncharacterized protein</fullName>
    </submittedName>
</protein>
<accession>A0A9P0K149</accession>
<keyword evidence="2" id="KW-1185">Reference proteome</keyword>
<reference evidence="1" key="1">
    <citation type="submission" date="2022-03" db="EMBL/GenBank/DDBJ databases">
        <authorList>
            <person name="Sayadi A."/>
        </authorList>
    </citation>
    <scope>NUCLEOTIDE SEQUENCE</scope>
</reference>
<dbReference type="Proteomes" id="UP001152888">
    <property type="component" value="Unassembled WGS sequence"/>
</dbReference>
<evidence type="ECO:0000313" key="2">
    <source>
        <dbReference type="Proteomes" id="UP001152888"/>
    </source>
</evidence>
<comment type="caution">
    <text evidence="1">The sequence shown here is derived from an EMBL/GenBank/DDBJ whole genome shotgun (WGS) entry which is preliminary data.</text>
</comment>
<evidence type="ECO:0000313" key="1">
    <source>
        <dbReference type="EMBL" id="CAH1965280.1"/>
    </source>
</evidence>
<proteinExistence type="predicted"/>
<dbReference type="EMBL" id="CAKOFQ010006722">
    <property type="protein sequence ID" value="CAH1965280.1"/>
    <property type="molecule type" value="Genomic_DNA"/>
</dbReference>
<sequence length="73" mass="8579">MDEFTTIRIEYIKNQILRKLRLKEKPTISRGELPKPVIAYGHLLPSDQDMDSQTFSEDFYGKTMQAIIFPFQV</sequence>
<gene>
    <name evidence="1" type="ORF">ACAOBT_LOCUS6251</name>
</gene>